<reference evidence="3" key="1">
    <citation type="journal article" date="2020" name="Fungal Divers.">
        <title>Resolving the Mortierellaceae phylogeny through synthesis of multi-gene phylogenetics and phylogenomics.</title>
        <authorList>
            <person name="Vandepol N."/>
            <person name="Liber J."/>
            <person name="Desiro A."/>
            <person name="Na H."/>
            <person name="Kennedy M."/>
            <person name="Barry K."/>
            <person name="Grigoriev I.V."/>
            <person name="Miller A.N."/>
            <person name="O'Donnell K."/>
            <person name="Stajich J.E."/>
            <person name="Bonito G."/>
        </authorList>
    </citation>
    <scope>NUCLEOTIDE SEQUENCE</scope>
    <source>
        <strain evidence="3">NRRL 2769</strain>
    </source>
</reference>
<feature type="domain" description="Rab-GAP TBC" evidence="2">
    <location>
        <begin position="376"/>
        <end position="566"/>
    </location>
</feature>
<evidence type="ECO:0000259" key="2">
    <source>
        <dbReference type="PROSITE" id="PS50086"/>
    </source>
</evidence>
<comment type="caution">
    <text evidence="3">The sequence shown here is derived from an EMBL/GenBank/DDBJ whole genome shotgun (WGS) entry which is preliminary data.</text>
</comment>
<dbReference type="Pfam" id="PF00566">
    <property type="entry name" value="RabGAP-TBC"/>
    <property type="match status" value="1"/>
</dbReference>
<dbReference type="GO" id="GO:0005096">
    <property type="term" value="F:GTPase activator activity"/>
    <property type="evidence" value="ECO:0007669"/>
    <property type="project" value="TreeGrafter"/>
</dbReference>
<dbReference type="InterPro" id="IPR056251">
    <property type="entry name" value="Arm_rpt_dom"/>
</dbReference>
<proteinExistence type="predicted"/>
<dbReference type="Proteomes" id="UP000703661">
    <property type="component" value="Unassembled WGS sequence"/>
</dbReference>
<dbReference type="Gene3D" id="1.10.8.270">
    <property type="entry name" value="putative rabgap domain of human tbc1 domain family member 14 like domains"/>
    <property type="match status" value="1"/>
</dbReference>
<feature type="compositionally biased region" description="Polar residues" evidence="1">
    <location>
        <begin position="277"/>
        <end position="304"/>
    </location>
</feature>
<dbReference type="SUPFAM" id="SSF47923">
    <property type="entry name" value="Ypt/Rab-GAP domain of gyp1p"/>
    <property type="match status" value="2"/>
</dbReference>
<evidence type="ECO:0000313" key="4">
    <source>
        <dbReference type="Proteomes" id="UP000703661"/>
    </source>
</evidence>
<dbReference type="PROSITE" id="PS50086">
    <property type="entry name" value="TBC_RABGAP"/>
    <property type="match status" value="1"/>
</dbReference>
<dbReference type="AlphaFoldDB" id="A0A9P6MQ98"/>
<feature type="compositionally biased region" description="Low complexity" evidence="1">
    <location>
        <begin position="323"/>
        <end position="335"/>
    </location>
</feature>
<dbReference type="SMART" id="SM00164">
    <property type="entry name" value="TBC"/>
    <property type="match status" value="1"/>
</dbReference>
<sequence length="917" mass="104374">MDSCPCVDDGVTTLAVIMGIFPASQHFALSKYAISEGGYNGIVHYDPALGLPRSILRFVFGLAVVFTWRMAAKKLLYIVLPPLYGYFNLPSRTHFVPAKTYGNLLRQPIGRVPSVLDLSALADSSIEIVGPQSTMDIHEQFSQTRSSKRLSVHGPIDDYNIETKERFGLRPSYASKARQEQKDQEGLKTGAAAPVEYMDGDSVYSEKELDESERIAMEKFEAEHPGWARFDVDIVIKTVVYAGIGWLTIDSIPIMFEYIGLGHQHQQQQQQQQQLQIPTANRNSPHSQNTGVNTNPPSRRNSISLPSSAYRYHYHQHQGVNEGGPSPTGSVSSSNSKHHSYMQVDNVGITLEEYEEVLNSEVWIEVSKLREYARHGIPYEVRGRVWVYLLGIKGADLSNEVSTQKQRMQEFEQMDKEPDESSKRVRGEITRYLRKIKIESSRDIPRLFEEYISAFCNQNRQVEYYPAMVNLCAPFVYSVKCEWDAYMCFEKIINMLDDHFNEQSINEAVAKFMTLFHTCIPDLYSYFEEEEVNIKEWAASALRYLLSRELPLECTMRLWDTYFAIPDSDWISFHPYACLAILKSLKEGFEDLEQSEIRTVLMRLPKLDMDRSIHNKGTRDINMLRNPFSSRTSNLSLEEALELANKHLELARKEDNTAKALELTNNAKSLLKDAEHIFTSKKVKDPALSEGIANAYHEHGKFLDDLGHHDKAKKSHSKAKKWGYVDVVSRRTDSSHPHGKNDTIRRSLLPTAALSVVSSVTAVMYQDNSKIDDTQLNHQDHTLHPTPAKVNNSKPTPNKDVVHIPQKIFDQNITPPITRYDLPEPNGRITSTPQLAHCLSLLHPSMISKEELDQNECAWLQTKDDDPDERERLQTMATDLIRAFVQEGLKKSDVVAEVVSLAAVLGQEDFRKLLQEF</sequence>
<feature type="compositionally biased region" description="Low complexity" evidence="1">
    <location>
        <begin position="267"/>
        <end position="276"/>
    </location>
</feature>
<evidence type="ECO:0000256" key="1">
    <source>
        <dbReference type="SAM" id="MobiDB-lite"/>
    </source>
</evidence>
<protein>
    <recommendedName>
        <fullName evidence="2">Rab-GAP TBC domain-containing protein</fullName>
    </recommendedName>
</protein>
<feature type="region of interest" description="Disordered" evidence="1">
    <location>
        <begin position="317"/>
        <end position="338"/>
    </location>
</feature>
<dbReference type="InterPro" id="IPR000195">
    <property type="entry name" value="Rab-GAP-TBC_dom"/>
</dbReference>
<evidence type="ECO:0000313" key="3">
    <source>
        <dbReference type="EMBL" id="KAG0009257.1"/>
    </source>
</evidence>
<keyword evidence="4" id="KW-1185">Reference proteome</keyword>
<dbReference type="InterPro" id="IPR035969">
    <property type="entry name" value="Rab-GAP_TBC_sf"/>
</dbReference>
<gene>
    <name evidence="3" type="ORF">BGZ80_002586</name>
</gene>
<accession>A0A9P6MQ98</accession>
<dbReference type="PANTHER" id="PTHR22957">
    <property type="entry name" value="TBC1 DOMAIN FAMILY MEMBER GTPASE-ACTIVATING PROTEIN"/>
    <property type="match status" value="1"/>
</dbReference>
<dbReference type="Gene3D" id="1.10.472.80">
    <property type="entry name" value="Ypt/Rab-GAP domain of gyp1p, domain 3"/>
    <property type="match status" value="1"/>
</dbReference>
<feature type="region of interest" description="Disordered" evidence="1">
    <location>
        <begin position="267"/>
        <end position="304"/>
    </location>
</feature>
<dbReference type="Pfam" id="PF23948">
    <property type="entry name" value="ARM_5"/>
    <property type="match status" value="1"/>
</dbReference>
<dbReference type="PANTHER" id="PTHR22957:SF268">
    <property type="entry name" value="ANKYRIN REPEAT-CONTAINING PROTEIN"/>
    <property type="match status" value="1"/>
</dbReference>
<dbReference type="EMBL" id="JAAAID010001641">
    <property type="protein sequence ID" value="KAG0009257.1"/>
    <property type="molecule type" value="Genomic_DNA"/>
</dbReference>
<organism evidence="3 4">
    <name type="scientific">Entomortierella chlamydospora</name>
    <dbReference type="NCBI Taxonomy" id="101097"/>
    <lineage>
        <taxon>Eukaryota</taxon>
        <taxon>Fungi</taxon>
        <taxon>Fungi incertae sedis</taxon>
        <taxon>Mucoromycota</taxon>
        <taxon>Mortierellomycotina</taxon>
        <taxon>Mortierellomycetes</taxon>
        <taxon>Mortierellales</taxon>
        <taxon>Mortierellaceae</taxon>
        <taxon>Entomortierella</taxon>
    </lineage>
</organism>
<name>A0A9P6MQ98_9FUNG</name>
<feature type="non-terminal residue" evidence="3">
    <location>
        <position position="917"/>
    </location>
</feature>